<dbReference type="Pfam" id="PF00583">
    <property type="entry name" value="Acetyltransf_1"/>
    <property type="match status" value="1"/>
</dbReference>
<keyword evidence="2" id="KW-0012">Acyltransferase</keyword>
<comment type="caution">
    <text evidence="2">The sequence shown here is derived from an EMBL/GenBank/DDBJ whole genome shotgun (WGS) entry which is preliminary data.</text>
</comment>
<dbReference type="EMBL" id="JBHDLN010000022">
    <property type="protein sequence ID" value="MFB0846534.1"/>
    <property type="molecule type" value="Genomic_DNA"/>
</dbReference>
<keyword evidence="2" id="KW-0808">Transferase</keyword>
<reference evidence="2 3" key="1">
    <citation type="submission" date="2024-09" db="EMBL/GenBank/DDBJ databases">
        <authorList>
            <person name="Makale K.P.P."/>
            <person name="Makhzoum A."/>
            <person name="Rantong G."/>
            <person name="Rahube T.O."/>
        </authorList>
    </citation>
    <scope>NUCLEOTIDE SEQUENCE [LARGE SCALE GENOMIC DNA]</scope>
    <source>
        <strain evidence="2 3">KM_D13</strain>
    </source>
</reference>
<dbReference type="CDD" id="cd04301">
    <property type="entry name" value="NAT_SF"/>
    <property type="match status" value="1"/>
</dbReference>
<keyword evidence="3" id="KW-1185">Reference proteome</keyword>
<dbReference type="GO" id="GO:0016746">
    <property type="term" value="F:acyltransferase activity"/>
    <property type="evidence" value="ECO:0007669"/>
    <property type="project" value="UniProtKB-KW"/>
</dbReference>
<dbReference type="SUPFAM" id="SSF55729">
    <property type="entry name" value="Acyl-CoA N-acyltransferases (Nat)"/>
    <property type="match status" value="1"/>
</dbReference>
<gene>
    <name evidence="2" type="ORF">ACEU3E_30500</name>
</gene>
<protein>
    <submittedName>
        <fullName evidence="2">GNAT family N-acetyltransferase</fullName>
        <ecNumber evidence="2">2.3.1.-</ecNumber>
    </submittedName>
</protein>
<evidence type="ECO:0000259" key="1">
    <source>
        <dbReference type="Pfam" id="PF00583"/>
    </source>
</evidence>
<dbReference type="Gene3D" id="3.40.630.30">
    <property type="match status" value="1"/>
</dbReference>
<dbReference type="RefSeq" id="WP_373956484.1">
    <property type="nucleotide sequence ID" value="NZ_JBHDLN010000022.1"/>
</dbReference>
<organism evidence="2 3">
    <name type="scientific">Paenibacillus oleatilyticus</name>
    <dbReference type="NCBI Taxonomy" id="2594886"/>
    <lineage>
        <taxon>Bacteria</taxon>
        <taxon>Bacillati</taxon>
        <taxon>Bacillota</taxon>
        <taxon>Bacilli</taxon>
        <taxon>Bacillales</taxon>
        <taxon>Paenibacillaceae</taxon>
        <taxon>Paenibacillus</taxon>
    </lineage>
</organism>
<dbReference type="InterPro" id="IPR016181">
    <property type="entry name" value="Acyl_CoA_acyltransferase"/>
</dbReference>
<evidence type="ECO:0000313" key="3">
    <source>
        <dbReference type="Proteomes" id="UP001575622"/>
    </source>
</evidence>
<proteinExistence type="predicted"/>
<dbReference type="Proteomes" id="UP001575622">
    <property type="component" value="Unassembled WGS sequence"/>
</dbReference>
<name>A0ABV4VA74_9BACL</name>
<accession>A0ABV4VA74</accession>
<evidence type="ECO:0000313" key="2">
    <source>
        <dbReference type="EMBL" id="MFB0846534.1"/>
    </source>
</evidence>
<dbReference type="EC" id="2.3.1.-" evidence="2"/>
<dbReference type="InterPro" id="IPR000182">
    <property type="entry name" value="GNAT_dom"/>
</dbReference>
<sequence>MEQGLEVIKNNVDQHGCYCMRSMQKKPGYKKKVKWTEENFDQGLDYVQIKKGNKTVGFIEYAPEEASWRVIHADGYMVIHCIWVGVPGIGLGSQLIQLCLEEARQRKMKGVAVLTNADTGWAPNKDIFIRNGFSFVESGPYSFDLYAYPFEDTTLPYLPNNWNERLTRYSEGLTILRTDQCPYLEVATDNLLEAAKTAKVQPNIIHIQDRSQMMKLSPTPYGVFNVVYNGELIAYHRMTTRSFLNKLRLKSRH</sequence>
<feature type="domain" description="N-acetyltransferase" evidence="1">
    <location>
        <begin position="28"/>
        <end position="113"/>
    </location>
</feature>